<reference evidence="1" key="1">
    <citation type="submission" date="2019-08" db="EMBL/GenBank/DDBJ databases">
        <authorList>
            <person name="Kucharzyk K."/>
            <person name="Murdoch R.W."/>
            <person name="Higgins S."/>
            <person name="Loffler F."/>
        </authorList>
    </citation>
    <scope>NUCLEOTIDE SEQUENCE</scope>
</reference>
<gene>
    <name evidence="1" type="ORF">SDC9_192914</name>
</gene>
<organism evidence="1">
    <name type="scientific">bioreactor metagenome</name>
    <dbReference type="NCBI Taxonomy" id="1076179"/>
    <lineage>
        <taxon>unclassified sequences</taxon>
        <taxon>metagenomes</taxon>
        <taxon>ecological metagenomes</taxon>
    </lineage>
</organism>
<comment type="caution">
    <text evidence="1">The sequence shown here is derived from an EMBL/GenBank/DDBJ whole genome shotgun (WGS) entry which is preliminary data.</text>
</comment>
<proteinExistence type="predicted"/>
<protein>
    <submittedName>
        <fullName evidence="1">Uncharacterized protein</fullName>
    </submittedName>
</protein>
<dbReference type="EMBL" id="VSSQ01105163">
    <property type="protein sequence ID" value="MPN45347.1"/>
    <property type="molecule type" value="Genomic_DNA"/>
</dbReference>
<evidence type="ECO:0000313" key="1">
    <source>
        <dbReference type="EMBL" id="MPN45347.1"/>
    </source>
</evidence>
<sequence length="125" mass="13487">MTLDSALEALTLSRPGHIDQLTSSKEGDRDLVPRLQIGEVRRSHIELLEDVTGLNPRLGQMAGKRLDDAGSAALAESHLDRGIAVGFRGLDLGDAIVRHIKHRHRDGCTIVSKDASHADLAPDKA</sequence>
<dbReference type="AlphaFoldDB" id="A0A645I221"/>
<name>A0A645I221_9ZZZZ</name>
<accession>A0A645I221</accession>